<keyword evidence="2" id="KW-1185">Reference proteome</keyword>
<protein>
    <submittedName>
        <fullName evidence="1">Uncharacterized protein</fullName>
    </submittedName>
</protein>
<dbReference type="Proteomes" id="UP001234202">
    <property type="component" value="Unassembled WGS sequence"/>
</dbReference>
<evidence type="ECO:0000313" key="1">
    <source>
        <dbReference type="EMBL" id="KAJ9119359.1"/>
    </source>
</evidence>
<reference evidence="1" key="1">
    <citation type="submission" date="2023-04" db="EMBL/GenBank/DDBJ databases">
        <title>Draft Genome sequencing of Naganishia species isolated from polar environments using Oxford Nanopore Technology.</title>
        <authorList>
            <person name="Leo P."/>
            <person name="Venkateswaran K."/>
        </authorList>
    </citation>
    <scope>NUCLEOTIDE SEQUENCE</scope>
    <source>
        <strain evidence="1">DBVPG 5303</strain>
    </source>
</reference>
<name>A0ACC2X7G6_9TREE</name>
<proteinExistence type="predicted"/>
<comment type="caution">
    <text evidence="1">The sequence shown here is derived from an EMBL/GenBank/DDBJ whole genome shotgun (WGS) entry which is preliminary data.</text>
</comment>
<gene>
    <name evidence="1" type="ORF">QFC24_005830</name>
</gene>
<sequence length="269" mass="30254">MSLTLTTLNSKDIPDSQTPAFADLVDRYFAQGQAVIDSLPSWHKKSTYHANTVQAFDLPKQQCASLGLSPTEHWVARTSTHRLEGSTATSAVYDYFRSGLLVDHSEQERQYIESCMESERLQVFREAEAEVWRMTYKTPPPTSPRTFVFLLLTREVESTAGSRVFMNISLPFDHPSCPSKQGSEKNRVRGRYVSVECVREIEGGDKVEWLMATSSDAGGSIPQFLMDWSLAGKVTEDVPSFVQYINTKMETGRTGYDPTTKCKVITLKL</sequence>
<accession>A0ACC2X7G6</accession>
<dbReference type="EMBL" id="JASBWV010000025">
    <property type="protein sequence ID" value="KAJ9119359.1"/>
    <property type="molecule type" value="Genomic_DNA"/>
</dbReference>
<evidence type="ECO:0000313" key="2">
    <source>
        <dbReference type="Proteomes" id="UP001234202"/>
    </source>
</evidence>
<organism evidence="1 2">
    <name type="scientific">Naganishia onofrii</name>
    <dbReference type="NCBI Taxonomy" id="1851511"/>
    <lineage>
        <taxon>Eukaryota</taxon>
        <taxon>Fungi</taxon>
        <taxon>Dikarya</taxon>
        <taxon>Basidiomycota</taxon>
        <taxon>Agaricomycotina</taxon>
        <taxon>Tremellomycetes</taxon>
        <taxon>Filobasidiales</taxon>
        <taxon>Filobasidiaceae</taxon>
        <taxon>Naganishia</taxon>
    </lineage>
</organism>